<gene>
    <name evidence="1" type="ORF">GCM10007853_03950</name>
</gene>
<protein>
    <recommendedName>
        <fullName evidence="3">DUF2283 domain-containing protein</fullName>
    </recommendedName>
</protein>
<dbReference type="EMBL" id="BSNK01000001">
    <property type="protein sequence ID" value="GLQ22521.1"/>
    <property type="molecule type" value="Genomic_DNA"/>
</dbReference>
<name>A0ABQ5V7G5_9PROT</name>
<organism evidence="1 2">
    <name type="scientific">Algimonas ampicilliniresistens</name>
    <dbReference type="NCBI Taxonomy" id="1298735"/>
    <lineage>
        <taxon>Bacteria</taxon>
        <taxon>Pseudomonadati</taxon>
        <taxon>Pseudomonadota</taxon>
        <taxon>Alphaproteobacteria</taxon>
        <taxon>Maricaulales</taxon>
        <taxon>Robiginitomaculaceae</taxon>
        <taxon>Algimonas</taxon>
    </lineage>
</organism>
<dbReference type="Proteomes" id="UP001161391">
    <property type="component" value="Unassembled WGS sequence"/>
</dbReference>
<proteinExistence type="predicted"/>
<comment type="caution">
    <text evidence="1">The sequence shown here is derived from an EMBL/GenBank/DDBJ whole genome shotgun (WGS) entry which is preliminary data.</text>
</comment>
<evidence type="ECO:0008006" key="3">
    <source>
        <dbReference type="Google" id="ProtNLM"/>
    </source>
</evidence>
<sequence>MTQKNRRYIFEENGENAYLYLAGEPKKVAKTVAIDLPLDTVSDVEVNLDFDERNKLIGIEFMRNS</sequence>
<evidence type="ECO:0000313" key="1">
    <source>
        <dbReference type="EMBL" id="GLQ22521.1"/>
    </source>
</evidence>
<reference evidence="1" key="2">
    <citation type="submission" date="2023-01" db="EMBL/GenBank/DDBJ databases">
        <title>Draft genome sequence of Algimonas ampicilliniresistens strain NBRC 108219.</title>
        <authorList>
            <person name="Sun Q."/>
            <person name="Mori K."/>
        </authorList>
    </citation>
    <scope>NUCLEOTIDE SEQUENCE</scope>
    <source>
        <strain evidence="1">NBRC 108219</strain>
    </source>
</reference>
<dbReference type="RefSeq" id="WP_284386972.1">
    <property type="nucleotide sequence ID" value="NZ_BSNK01000001.1"/>
</dbReference>
<dbReference type="Pfam" id="PF10049">
    <property type="entry name" value="DUF2283"/>
    <property type="match status" value="1"/>
</dbReference>
<reference evidence="1" key="1">
    <citation type="journal article" date="2014" name="Int. J. Syst. Evol. Microbiol.">
        <title>Complete genome of a new Firmicutes species belonging to the dominant human colonic microbiota ('Ruminococcus bicirculans') reveals two chromosomes and a selective capacity to utilize plant glucans.</title>
        <authorList>
            <consortium name="NISC Comparative Sequencing Program"/>
            <person name="Wegmann U."/>
            <person name="Louis P."/>
            <person name="Goesmann A."/>
            <person name="Henrissat B."/>
            <person name="Duncan S.H."/>
            <person name="Flint H.J."/>
        </authorList>
    </citation>
    <scope>NUCLEOTIDE SEQUENCE</scope>
    <source>
        <strain evidence="1">NBRC 108219</strain>
    </source>
</reference>
<evidence type="ECO:0000313" key="2">
    <source>
        <dbReference type="Proteomes" id="UP001161391"/>
    </source>
</evidence>
<keyword evidence="2" id="KW-1185">Reference proteome</keyword>
<dbReference type="InterPro" id="IPR019270">
    <property type="entry name" value="DUF2283"/>
</dbReference>
<accession>A0ABQ5V7G5</accession>